<reference evidence="1 2" key="1">
    <citation type="journal article" date="2018" name="New Phytol.">
        <title>Phylogenomics of Endogonaceae and evolution of mycorrhizas within Mucoromycota.</title>
        <authorList>
            <person name="Chang Y."/>
            <person name="Desiro A."/>
            <person name="Na H."/>
            <person name="Sandor L."/>
            <person name="Lipzen A."/>
            <person name="Clum A."/>
            <person name="Barry K."/>
            <person name="Grigoriev I.V."/>
            <person name="Martin F.M."/>
            <person name="Stajich J.E."/>
            <person name="Smith M.E."/>
            <person name="Bonito G."/>
            <person name="Spatafora J.W."/>
        </authorList>
    </citation>
    <scope>NUCLEOTIDE SEQUENCE [LARGE SCALE GENOMIC DNA]</scope>
    <source>
        <strain evidence="1 2">GMNB39</strain>
    </source>
</reference>
<comment type="caution">
    <text evidence="1">The sequence shown here is derived from an EMBL/GenBank/DDBJ whole genome shotgun (WGS) entry which is preliminary data.</text>
</comment>
<evidence type="ECO:0000313" key="2">
    <source>
        <dbReference type="Proteomes" id="UP000268093"/>
    </source>
</evidence>
<dbReference type="AlphaFoldDB" id="A0A433DNF9"/>
<protein>
    <submittedName>
        <fullName evidence="1">Uncharacterized protein</fullName>
    </submittedName>
</protein>
<proteinExistence type="predicted"/>
<gene>
    <name evidence="1" type="ORF">BC936DRAFT_150062</name>
</gene>
<accession>A0A433DNF9</accession>
<keyword evidence="2" id="KW-1185">Reference proteome</keyword>
<sequence length="75" mass="8036">MHGGGEASHGWRLPNTSEFVEVSTLYELMLVDLGLDKIKNATHLIDIHVGLGAGAGLPDDEGEVIEKLALNDLKN</sequence>
<name>A0A433DNF9_9FUNG</name>
<organism evidence="1 2">
    <name type="scientific">Jimgerdemannia flammicorona</name>
    <dbReference type="NCBI Taxonomy" id="994334"/>
    <lineage>
        <taxon>Eukaryota</taxon>
        <taxon>Fungi</taxon>
        <taxon>Fungi incertae sedis</taxon>
        <taxon>Mucoromycota</taxon>
        <taxon>Mucoromycotina</taxon>
        <taxon>Endogonomycetes</taxon>
        <taxon>Endogonales</taxon>
        <taxon>Endogonaceae</taxon>
        <taxon>Jimgerdemannia</taxon>
    </lineage>
</organism>
<evidence type="ECO:0000313" key="1">
    <source>
        <dbReference type="EMBL" id="RUP52236.1"/>
    </source>
</evidence>
<dbReference type="EMBL" id="RBNI01000098">
    <property type="protein sequence ID" value="RUP52236.1"/>
    <property type="molecule type" value="Genomic_DNA"/>
</dbReference>
<dbReference type="Proteomes" id="UP000268093">
    <property type="component" value="Unassembled WGS sequence"/>
</dbReference>